<evidence type="ECO:0000256" key="1">
    <source>
        <dbReference type="SAM" id="MobiDB-lite"/>
    </source>
</evidence>
<evidence type="ECO:0000259" key="2">
    <source>
        <dbReference type="PROSITE" id="PS51497"/>
    </source>
</evidence>
<feature type="compositionally biased region" description="Polar residues" evidence="1">
    <location>
        <begin position="133"/>
        <end position="155"/>
    </location>
</feature>
<sequence>MVLEFHRTELQTGKEMASKSDSYQTFGSFSLVNGVMVKISDKYLAPPKITLPEHFREIDPTELLQLQYDFTKEKNAILQAEDERANQLRIQQQKELDAKKKQEEEERQEREKEEKERLLLQLQQLEKAKEENLPSQENDNQTARPVTTVEQPSSSYVADIPAQTKVSQSTSASPFAILTPLVVSSNTSQQNAASFSYVKHDNFNMFDPLEFDAQNDNPFESVERDTLNELDELRSVLQPETQPVIETSPFKSDEGHTSHTEFELSSVFNQPLPQPVTTVNELPTENIIAITDIETSTFVSPSYPVDHFASIPHHTSKGTLNWTGFSSPPSTLNQNMNPFASNNPFQANFQSLDSSQNDTPSQMSSKTPPPSLHYVDGVRANIENTNLENQGMTNLQRAKSLPNLDQANQPGPTFESPSPYTMEMENAPVATDRIENIMKQFNFQRMPQTSSPNSQVPKENSIVNDTTSNTFYSTNLSTDSAVQQNLFPTSYNQAIAMPTSSANSLISQPANTQQDYMNYQHQVSLGSVQTNHQMTPDATDYNAGGPLMVHSRIPLHNSGTNLNANTVTSDSIVNLSSNTGNPIPSSYSGHPPSTNVGAVNRVYAVPTFGNAISNSPTNYSHIPANNNLQKNLPYKNGEVNSSQPVIPKPPQMTLPKQGVLPDLTGSLSTSERNFADQLSSMGFDGPCVSRTIKRLGMDEKEVLDFLVLVEEVKDQSKCNGEDVEIALLNNQNDKTKVKTYLEMVATFKELGFQTLKIHEALKMNDCDQHKSLDHLTR</sequence>
<proteinExistence type="predicted"/>
<dbReference type="InterPro" id="IPR042575">
    <property type="entry name" value="UBAP1_C"/>
</dbReference>
<dbReference type="PANTHER" id="PTHR15960">
    <property type="entry name" value="LD44032P"/>
    <property type="match status" value="1"/>
</dbReference>
<feature type="region of interest" description="Disordered" evidence="1">
    <location>
        <begin position="325"/>
        <end position="371"/>
    </location>
</feature>
<feature type="region of interest" description="Disordered" evidence="1">
    <location>
        <begin position="94"/>
        <end position="115"/>
    </location>
</feature>
<dbReference type="PANTHER" id="PTHR15960:SF5">
    <property type="entry name" value="LD44032P"/>
    <property type="match status" value="1"/>
</dbReference>
<organism evidence="3 4">
    <name type="scientific">Clytia hemisphaerica</name>
    <dbReference type="NCBI Taxonomy" id="252671"/>
    <lineage>
        <taxon>Eukaryota</taxon>
        <taxon>Metazoa</taxon>
        <taxon>Cnidaria</taxon>
        <taxon>Hydrozoa</taxon>
        <taxon>Hydroidolina</taxon>
        <taxon>Leptothecata</taxon>
        <taxon>Obeliida</taxon>
        <taxon>Clytiidae</taxon>
        <taxon>Clytia</taxon>
    </lineage>
</organism>
<name>A0A7M5V0U6_9CNID</name>
<evidence type="ECO:0000313" key="3">
    <source>
        <dbReference type="EnsemblMetazoa" id="CLYHEMP001531.1"/>
    </source>
</evidence>
<dbReference type="GO" id="GO:0043162">
    <property type="term" value="P:ubiquitin-dependent protein catabolic process via the multivesicular body sorting pathway"/>
    <property type="evidence" value="ECO:0007669"/>
    <property type="project" value="InterPro"/>
</dbReference>
<protein>
    <recommendedName>
        <fullName evidence="2">UMA domain-containing protein</fullName>
    </recommendedName>
</protein>
<dbReference type="GO" id="GO:0043130">
    <property type="term" value="F:ubiquitin binding"/>
    <property type="evidence" value="ECO:0007669"/>
    <property type="project" value="InterPro"/>
</dbReference>
<dbReference type="Proteomes" id="UP000594262">
    <property type="component" value="Unplaced"/>
</dbReference>
<feature type="region of interest" description="Disordered" evidence="1">
    <location>
        <begin position="128"/>
        <end position="155"/>
    </location>
</feature>
<feature type="compositionally biased region" description="Polar residues" evidence="1">
    <location>
        <begin position="325"/>
        <end position="366"/>
    </location>
</feature>
<feature type="domain" description="UMA" evidence="2">
    <location>
        <begin position="32"/>
        <end position="77"/>
    </location>
</feature>
<dbReference type="GeneID" id="136800675"/>
<dbReference type="RefSeq" id="XP_066913428.1">
    <property type="nucleotide sequence ID" value="XM_067057327.1"/>
</dbReference>
<accession>A0A7M5V0U6</accession>
<dbReference type="Gene3D" id="1.20.120.1920">
    <property type="entry name" value="UBAP1 SOUBA domain"/>
    <property type="match status" value="1"/>
</dbReference>
<reference evidence="3" key="1">
    <citation type="submission" date="2021-01" db="UniProtKB">
        <authorList>
            <consortium name="EnsemblMetazoa"/>
        </authorList>
    </citation>
    <scope>IDENTIFICATION</scope>
</reference>
<dbReference type="OrthoDB" id="2018023at2759"/>
<keyword evidence="4" id="KW-1185">Reference proteome</keyword>
<dbReference type="AlphaFoldDB" id="A0A7M5V0U6"/>
<evidence type="ECO:0000313" key="4">
    <source>
        <dbReference type="Proteomes" id="UP000594262"/>
    </source>
</evidence>
<dbReference type="GO" id="GO:0000813">
    <property type="term" value="C:ESCRT I complex"/>
    <property type="evidence" value="ECO:0007669"/>
    <property type="project" value="InterPro"/>
</dbReference>
<dbReference type="PROSITE" id="PS51497">
    <property type="entry name" value="UMA"/>
    <property type="match status" value="1"/>
</dbReference>
<dbReference type="InterPro" id="IPR023340">
    <property type="entry name" value="UMA"/>
</dbReference>
<dbReference type="EnsemblMetazoa" id="CLYHEMT001531.1">
    <property type="protein sequence ID" value="CLYHEMP001531.1"/>
    <property type="gene ID" value="CLYHEMG001531"/>
</dbReference>
<dbReference type="InterPro" id="IPR038870">
    <property type="entry name" value="UBAP1"/>
</dbReference>